<gene>
    <name evidence="1" type="ORF">LK07_24240</name>
</gene>
<keyword evidence="2" id="KW-1185">Reference proteome</keyword>
<dbReference type="KEGG" id="splu:LK06_023075"/>
<dbReference type="AlphaFoldDB" id="A0A221P386"/>
<reference evidence="1 2" key="1">
    <citation type="submission" date="2017-07" db="EMBL/GenBank/DDBJ databases">
        <title>Genome sequence of Streptomyces pluripotens MUSC 137T.</title>
        <authorList>
            <person name="Ser H.-L."/>
            <person name="Lee L.-H."/>
        </authorList>
    </citation>
    <scope>NUCLEOTIDE SEQUENCE [LARGE SCALE GENOMIC DNA]</scope>
    <source>
        <strain evidence="1 2">MUSC 137</strain>
    </source>
</reference>
<name>A0A221P386_9ACTN</name>
<accession>A0A221P386</accession>
<organism evidence="1 2">
    <name type="scientific">Streptomyces pluripotens</name>
    <dbReference type="NCBI Taxonomy" id="1355015"/>
    <lineage>
        <taxon>Bacteria</taxon>
        <taxon>Bacillati</taxon>
        <taxon>Actinomycetota</taxon>
        <taxon>Actinomycetes</taxon>
        <taxon>Kitasatosporales</taxon>
        <taxon>Streptomycetaceae</taxon>
        <taxon>Streptomyces</taxon>
    </lineage>
</organism>
<evidence type="ECO:0000313" key="2">
    <source>
        <dbReference type="Proteomes" id="UP000031501"/>
    </source>
</evidence>
<dbReference type="EMBL" id="CP022433">
    <property type="protein sequence ID" value="ASN26604.1"/>
    <property type="molecule type" value="Genomic_DNA"/>
</dbReference>
<proteinExistence type="predicted"/>
<sequence>MDQGRSGTEVAQGGAPDEISGILLSLSTGRGGISRPANLSRVAAVGVQPLQHLADRDRLALSQSLSVLAFDDDILHNHSQAVG</sequence>
<dbReference type="Proteomes" id="UP000031501">
    <property type="component" value="Chromosome"/>
</dbReference>
<evidence type="ECO:0000313" key="1">
    <source>
        <dbReference type="EMBL" id="ASN26604.1"/>
    </source>
</evidence>
<protein>
    <submittedName>
        <fullName evidence="1">Uncharacterized protein</fullName>
    </submittedName>
</protein>